<reference evidence="9 10" key="1">
    <citation type="submission" date="2018-12" db="EMBL/GenBank/DDBJ databases">
        <title>Rubrispira sanarue gen. nov., sp., nov., a member of the order Silvanigrellales, isolated from a brackish lake in Hamamatsu Japan.</title>
        <authorList>
            <person name="Maejima Y."/>
            <person name="Iino T."/>
            <person name="Muraguchi Y."/>
            <person name="Fukuda K."/>
            <person name="Nojiri H."/>
            <person name="Ohkuma M."/>
            <person name="Moriuchi R."/>
            <person name="Dohra H."/>
            <person name="Kimbara K."/>
            <person name="Shintani M."/>
        </authorList>
    </citation>
    <scope>NUCLEOTIDE SEQUENCE [LARGE SCALE GENOMIC DNA]</scope>
    <source>
        <strain evidence="9 10">RF1110005</strain>
    </source>
</reference>
<dbReference type="UniPathway" id="UPA00077">
    <property type="reaction ID" value="UER00157"/>
</dbReference>
<dbReference type="EMBL" id="AP019368">
    <property type="protein sequence ID" value="BBH51826.1"/>
    <property type="molecule type" value="Genomic_DNA"/>
</dbReference>
<proteinExistence type="inferred from homology"/>
<dbReference type="NCBIfam" id="TIGR01499">
    <property type="entry name" value="folC"/>
    <property type="match status" value="1"/>
</dbReference>
<evidence type="ECO:0000256" key="5">
    <source>
        <dbReference type="ARBA" id="ARBA00022840"/>
    </source>
</evidence>
<dbReference type="InterPro" id="IPR036565">
    <property type="entry name" value="Mur-like_cat_sf"/>
</dbReference>
<dbReference type="OrthoDB" id="9809356at2"/>
<keyword evidence="4 7" id="KW-0547">Nucleotide-binding</keyword>
<feature type="domain" description="Mur ligase central" evidence="8">
    <location>
        <begin position="55"/>
        <end position="265"/>
    </location>
</feature>
<accession>A0A4P2VGF1</accession>
<dbReference type="InterPro" id="IPR013221">
    <property type="entry name" value="Mur_ligase_cen"/>
</dbReference>
<keyword evidence="10" id="KW-1185">Reference proteome</keyword>
<dbReference type="PIRSF" id="PIRSF001563">
    <property type="entry name" value="Folylpolyglu_synth"/>
    <property type="match status" value="1"/>
</dbReference>
<dbReference type="KEGG" id="sbf:JCM31447_02490"/>
<dbReference type="Gene3D" id="3.40.1190.10">
    <property type="entry name" value="Mur-like, catalytic domain"/>
    <property type="match status" value="1"/>
</dbReference>
<comment type="similarity">
    <text evidence="1 7">Belongs to the folylpolyglutamate synthase family.</text>
</comment>
<dbReference type="GO" id="GO:0046654">
    <property type="term" value="P:tetrahydrofolate biosynthetic process"/>
    <property type="evidence" value="ECO:0007669"/>
    <property type="project" value="UniProtKB-UniPathway"/>
</dbReference>
<dbReference type="InterPro" id="IPR036615">
    <property type="entry name" value="Mur_ligase_C_dom_sf"/>
</dbReference>
<dbReference type="PANTHER" id="PTHR11136">
    <property type="entry name" value="FOLYLPOLYGLUTAMATE SYNTHASE-RELATED"/>
    <property type="match status" value="1"/>
</dbReference>
<evidence type="ECO:0000259" key="8">
    <source>
        <dbReference type="Pfam" id="PF08245"/>
    </source>
</evidence>
<evidence type="ECO:0000313" key="9">
    <source>
        <dbReference type="EMBL" id="BBH51826.1"/>
    </source>
</evidence>
<dbReference type="RefSeq" id="WP_130605732.1">
    <property type="nucleotide sequence ID" value="NZ_AP019368.1"/>
</dbReference>
<dbReference type="Proteomes" id="UP000291236">
    <property type="component" value="Chromosome"/>
</dbReference>
<dbReference type="GO" id="GO:0005737">
    <property type="term" value="C:cytoplasm"/>
    <property type="evidence" value="ECO:0007669"/>
    <property type="project" value="TreeGrafter"/>
</dbReference>
<dbReference type="GO" id="GO:0046872">
    <property type="term" value="F:metal ion binding"/>
    <property type="evidence" value="ECO:0007669"/>
    <property type="project" value="UniProtKB-KW"/>
</dbReference>
<dbReference type="PANTHER" id="PTHR11136:SF0">
    <property type="entry name" value="DIHYDROFOLATE SYNTHETASE-RELATED"/>
    <property type="match status" value="1"/>
</dbReference>
<gene>
    <name evidence="9" type="ORF">JCM31447_02490</name>
</gene>
<dbReference type="Pfam" id="PF08245">
    <property type="entry name" value="Mur_ligase_M"/>
    <property type="match status" value="1"/>
</dbReference>
<protein>
    <submittedName>
        <fullName evidence="9">Bifunctional folylpolyglutamate synthase/dihydrofolate synthase</fullName>
    </submittedName>
</protein>
<evidence type="ECO:0000313" key="10">
    <source>
        <dbReference type="Proteomes" id="UP000291236"/>
    </source>
</evidence>
<evidence type="ECO:0000256" key="7">
    <source>
        <dbReference type="PIRNR" id="PIRNR001563"/>
    </source>
</evidence>
<keyword evidence="2 7" id="KW-0436">Ligase</keyword>
<sequence>MKYKLPLERKLEVKSSLEPFFQKVRGPIVPGAFRMQKLLTDWLTKGILNIPSILVTGSNGKGTTCSFIESILREHDLKTGLYTSPHLIHPNERIRINGEPISESILEENIDIIIEATKKYLPNASFFEISTATALLIFLKQNVDFLVCEVGLGGKYDSTNAIAPIASAITNVSLEHIDYLGDTFYKIAYDKSHVSRRNKPFIIGEINSEARQGLYEACNIIGSNIIESGSNLNQKYENILNYFKESKDTTVFNFPKMNIKNLRLSLSIINELENTDNIKYKFLEDKISKAISKTYWPGRFDIRMINNRKVIFDASHNPDGFDYFTKQYLQSQFKDDKCVLVFASLNDKNWKKSLEIMPKISKNIIFTQIPSERSESIDHFSQYIENSKLENYKFALSPQGDITCQYFYNLDSALENAMNQFAELPLVITGSIAFIGTVMQRFGLSIFRGNE</sequence>
<evidence type="ECO:0000256" key="6">
    <source>
        <dbReference type="ARBA" id="ARBA00022842"/>
    </source>
</evidence>
<dbReference type="InterPro" id="IPR001645">
    <property type="entry name" value="Folylpolyglutamate_synth"/>
</dbReference>
<dbReference type="GO" id="GO:0004326">
    <property type="term" value="F:tetrahydrofolylpolyglutamate synthase activity"/>
    <property type="evidence" value="ECO:0007669"/>
    <property type="project" value="InterPro"/>
</dbReference>
<dbReference type="SUPFAM" id="SSF53623">
    <property type="entry name" value="MurD-like peptide ligases, catalytic domain"/>
    <property type="match status" value="1"/>
</dbReference>
<dbReference type="GO" id="GO:0008841">
    <property type="term" value="F:dihydrofolate synthase activity"/>
    <property type="evidence" value="ECO:0007669"/>
    <property type="project" value="TreeGrafter"/>
</dbReference>
<evidence type="ECO:0000256" key="3">
    <source>
        <dbReference type="ARBA" id="ARBA00022723"/>
    </source>
</evidence>
<evidence type="ECO:0000256" key="1">
    <source>
        <dbReference type="ARBA" id="ARBA00008276"/>
    </source>
</evidence>
<evidence type="ECO:0000256" key="2">
    <source>
        <dbReference type="ARBA" id="ARBA00022598"/>
    </source>
</evidence>
<keyword evidence="3" id="KW-0479">Metal-binding</keyword>
<keyword evidence="5 7" id="KW-0067">ATP-binding</keyword>
<dbReference type="AlphaFoldDB" id="A0A4P2VGF1"/>
<evidence type="ECO:0000256" key="4">
    <source>
        <dbReference type="ARBA" id="ARBA00022741"/>
    </source>
</evidence>
<dbReference type="Gene3D" id="3.90.190.20">
    <property type="entry name" value="Mur ligase, C-terminal domain"/>
    <property type="match status" value="1"/>
</dbReference>
<name>A0A4P2VGF1_FLUSA</name>
<dbReference type="SUPFAM" id="SSF53244">
    <property type="entry name" value="MurD-like peptide ligases, peptide-binding domain"/>
    <property type="match status" value="1"/>
</dbReference>
<keyword evidence="6" id="KW-0460">Magnesium</keyword>
<organism evidence="9 10">
    <name type="scientific">Fluviispira sanaruensis</name>
    <dbReference type="NCBI Taxonomy" id="2493639"/>
    <lineage>
        <taxon>Bacteria</taxon>
        <taxon>Pseudomonadati</taxon>
        <taxon>Bdellovibrionota</taxon>
        <taxon>Oligoflexia</taxon>
        <taxon>Silvanigrellales</taxon>
        <taxon>Silvanigrellaceae</taxon>
        <taxon>Fluviispira</taxon>
    </lineage>
</organism>
<dbReference type="GO" id="GO:0005524">
    <property type="term" value="F:ATP binding"/>
    <property type="evidence" value="ECO:0007669"/>
    <property type="project" value="UniProtKB-KW"/>
</dbReference>